<proteinExistence type="predicted"/>
<gene>
    <name evidence="1" type="ORF">MAAFP003_5542</name>
</gene>
<evidence type="ECO:0000313" key="1">
    <source>
        <dbReference type="EMBL" id="SOX56831.1"/>
    </source>
</evidence>
<comment type="caution">
    <text evidence="1">The sequence shown here is derived from an EMBL/GenBank/DDBJ whole genome shotgun (WGS) entry which is preliminary data.</text>
</comment>
<reference evidence="1" key="1">
    <citation type="submission" date="2018-01" db="EMBL/GenBank/DDBJ databases">
        <authorList>
            <consortium name="Urmite Genomes"/>
        </authorList>
    </citation>
    <scope>NUCLEOTIDE SEQUENCE [LARGE SCALE GENOMIC DNA]</scope>
    <source>
        <strain evidence="1">AFP003</strain>
    </source>
</reference>
<accession>A0A2K4YJ71</accession>
<sequence>VVSRLWKAPFQPVTARPPDRVASDYVSLRRNRRDEVTFGRFAGSVAEPPRLNIFEIRGEAVFMVVSP</sequence>
<evidence type="ECO:0000313" key="2">
    <source>
        <dbReference type="Proteomes" id="UP000236318"/>
    </source>
</evidence>
<dbReference type="Proteomes" id="UP000236318">
    <property type="component" value="Unassembled WGS sequence"/>
</dbReference>
<protein>
    <submittedName>
        <fullName evidence="1">Uncharacterized protein</fullName>
    </submittedName>
</protein>
<organism evidence="1 2">
    <name type="scientific">Mycobacterium ahvazicum</name>
    <dbReference type="NCBI Taxonomy" id="1964395"/>
    <lineage>
        <taxon>Bacteria</taxon>
        <taxon>Bacillati</taxon>
        <taxon>Actinomycetota</taxon>
        <taxon>Actinomycetes</taxon>
        <taxon>Mycobacteriales</taxon>
        <taxon>Mycobacteriaceae</taxon>
        <taxon>Mycobacterium</taxon>
        <taxon>Mycobacterium simiae complex</taxon>
    </lineage>
</organism>
<dbReference type="EMBL" id="FXEG02000006">
    <property type="protein sequence ID" value="SOX56831.1"/>
    <property type="molecule type" value="Genomic_DNA"/>
</dbReference>
<feature type="non-terminal residue" evidence="1">
    <location>
        <position position="1"/>
    </location>
</feature>
<name>A0A2K4YJ71_9MYCO</name>
<dbReference type="AlphaFoldDB" id="A0A2K4YJ71"/>
<keyword evidence="2" id="KW-1185">Reference proteome</keyword>